<dbReference type="Pfam" id="PF13561">
    <property type="entry name" value="adh_short_C2"/>
    <property type="match status" value="1"/>
</dbReference>
<dbReference type="RefSeq" id="XP_025472173.1">
    <property type="nucleotide sequence ID" value="XM_025615427.1"/>
</dbReference>
<sequence length="342" mass="36994">MRASLPFWAISASRRALGTRTIVSTFGHVRPESPSPAGKYYFCEIFKHNPRFGIVLSVFRNNSQTPLSSNLPAHLPGSLYHEMDQFALKGKTAVITGGARGLGFAFAEALAEAGASIAILDIGTPKPGSLEELAERCGVQIKSFVVDVSSREQVNEVIETIEREFGSVDVNVNAAGVVTDESFLTTSDQNLSRTFNFIGSFLVAQACANAMVRNDVAPIGSIIFISSVSVHVSTVVQQTSCYIASKSAVRGLVKPLALELAQYGIRVNTLSPGSTRTDMFKQVEEAFPDLVKQFNQESMFGRVAEPRELKPAILFLATSSWTTGQDLVVDGGMSSFKHRANY</sequence>
<dbReference type="InterPro" id="IPR036291">
    <property type="entry name" value="NAD(P)-bd_dom_sf"/>
</dbReference>
<proteinExistence type="inferred from homology"/>
<dbReference type="GO" id="GO:0016616">
    <property type="term" value="F:oxidoreductase activity, acting on the CH-OH group of donors, NAD or NADP as acceptor"/>
    <property type="evidence" value="ECO:0007669"/>
    <property type="project" value="TreeGrafter"/>
</dbReference>
<reference evidence="4 5" key="1">
    <citation type="submission" date="2016-12" db="EMBL/GenBank/DDBJ databases">
        <title>The genomes of Aspergillus section Nigri reveals drivers in fungal speciation.</title>
        <authorList>
            <consortium name="DOE Joint Genome Institute"/>
            <person name="Vesth T.C."/>
            <person name="Nybo J."/>
            <person name="Theobald S."/>
            <person name="Brandl J."/>
            <person name="Frisvad J.C."/>
            <person name="Nielsen K.F."/>
            <person name="Lyhne E.K."/>
            <person name="Kogle M.E."/>
            <person name="Kuo A."/>
            <person name="Riley R."/>
            <person name="Clum A."/>
            <person name="Nolan M."/>
            <person name="Lipzen A."/>
            <person name="Salamov A."/>
            <person name="Henrissat B."/>
            <person name="Wiebenga A."/>
            <person name="De Vries R.P."/>
            <person name="Grigoriev I.V."/>
            <person name="Mortensen U.H."/>
            <person name="Andersen M.R."/>
            <person name="Baker S.E."/>
        </authorList>
    </citation>
    <scope>NUCLEOTIDE SEQUENCE [LARGE SCALE GENOMIC DNA]</scope>
    <source>
        <strain evidence="4 5">CBS 115572</strain>
    </source>
</reference>
<protein>
    <submittedName>
        <fullName evidence="4">NAD(P)-binding protein</fullName>
    </submittedName>
</protein>
<evidence type="ECO:0000313" key="5">
    <source>
        <dbReference type="Proteomes" id="UP000246702"/>
    </source>
</evidence>
<dbReference type="Gene3D" id="3.40.50.720">
    <property type="entry name" value="NAD(P)-binding Rossmann-like Domain"/>
    <property type="match status" value="1"/>
</dbReference>
<dbReference type="PRINTS" id="PR00080">
    <property type="entry name" value="SDRFAMILY"/>
</dbReference>
<evidence type="ECO:0000313" key="4">
    <source>
        <dbReference type="EMBL" id="PWY95412.1"/>
    </source>
</evidence>
<keyword evidence="2" id="KW-0521">NADP</keyword>
<comment type="similarity">
    <text evidence="1">Belongs to the short-chain dehydrogenases/reductases (SDR) family.</text>
</comment>
<keyword evidence="3" id="KW-0560">Oxidoreductase</keyword>
<keyword evidence="5" id="KW-1185">Reference proteome</keyword>
<dbReference type="AlphaFoldDB" id="A0A317XCH8"/>
<gene>
    <name evidence="4" type="ORF">BO94DRAFT_581742</name>
</gene>
<name>A0A317XCH8_9EURO</name>
<evidence type="ECO:0000256" key="1">
    <source>
        <dbReference type="ARBA" id="ARBA00006484"/>
    </source>
</evidence>
<dbReference type="EMBL" id="MSFK01000003">
    <property type="protein sequence ID" value="PWY95412.1"/>
    <property type="molecule type" value="Genomic_DNA"/>
</dbReference>
<dbReference type="PANTHER" id="PTHR42760">
    <property type="entry name" value="SHORT-CHAIN DEHYDROGENASES/REDUCTASES FAMILY MEMBER"/>
    <property type="match status" value="1"/>
</dbReference>
<evidence type="ECO:0000256" key="2">
    <source>
        <dbReference type="ARBA" id="ARBA00022857"/>
    </source>
</evidence>
<evidence type="ECO:0000256" key="3">
    <source>
        <dbReference type="ARBA" id="ARBA00023002"/>
    </source>
</evidence>
<accession>A0A317XCH8</accession>
<organism evidence="4 5">
    <name type="scientific">Aspergillus sclerotioniger CBS 115572</name>
    <dbReference type="NCBI Taxonomy" id="1450535"/>
    <lineage>
        <taxon>Eukaryota</taxon>
        <taxon>Fungi</taxon>
        <taxon>Dikarya</taxon>
        <taxon>Ascomycota</taxon>
        <taxon>Pezizomycotina</taxon>
        <taxon>Eurotiomycetes</taxon>
        <taxon>Eurotiomycetidae</taxon>
        <taxon>Eurotiales</taxon>
        <taxon>Aspergillaceae</taxon>
        <taxon>Aspergillus</taxon>
        <taxon>Aspergillus subgen. Circumdati</taxon>
    </lineage>
</organism>
<dbReference type="GeneID" id="37117570"/>
<dbReference type="PRINTS" id="PR00081">
    <property type="entry name" value="GDHRDH"/>
</dbReference>
<dbReference type="FunFam" id="3.40.50.720:FF:000084">
    <property type="entry name" value="Short-chain dehydrogenase reductase"/>
    <property type="match status" value="1"/>
</dbReference>
<dbReference type="Proteomes" id="UP000246702">
    <property type="component" value="Unassembled WGS sequence"/>
</dbReference>
<dbReference type="STRING" id="1450535.A0A317XCH8"/>
<comment type="caution">
    <text evidence="4">The sequence shown here is derived from an EMBL/GenBank/DDBJ whole genome shotgun (WGS) entry which is preliminary data.</text>
</comment>
<dbReference type="PANTHER" id="PTHR42760:SF115">
    <property type="entry name" value="3-OXOACYL-[ACYL-CARRIER-PROTEIN] REDUCTASE FABG"/>
    <property type="match status" value="1"/>
</dbReference>
<dbReference type="SUPFAM" id="SSF51735">
    <property type="entry name" value="NAD(P)-binding Rossmann-fold domains"/>
    <property type="match status" value="1"/>
</dbReference>
<dbReference type="OrthoDB" id="5325318at2759"/>
<dbReference type="InterPro" id="IPR002347">
    <property type="entry name" value="SDR_fam"/>
</dbReference>